<keyword evidence="1" id="KW-1133">Transmembrane helix</keyword>
<feature type="transmembrane region" description="Helical" evidence="1">
    <location>
        <begin position="145"/>
        <end position="167"/>
    </location>
</feature>
<name>A0A1K2I198_9HYPH</name>
<dbReference type="EMBL" id="FPKU01000003">
    <property type="protein sequence ID" value="SFZ86031.1"/>
    <property type="molecule type" value="Genomic_DNA"/>
</dbReference>
<evidence type="ECO:0000259" key="2">
    <source>
        <dbReference type="Pfam" id="PF07331"/>
    </source>
</evidence>
<dbReference type="RefSeq" id="WP_072345319.1">
    <property type="nucleotide sequence ID" value="NZ_FPKU01000003.1"/>
</dbReference>
<gene>
    <name evidence="3" type="ORF">SAMN02983003_3205</name>
</gene>
<proteinExistence type="predicted"/>
<dbReference type="STRING" id="665118.SAMN02983003_3205"/>
<dbReference type="AlphaFoldDB" id="A0A1K2I198"/>
<dbReference type="Pfam" id="PF07331">
    <property type="entry name" value="TctB"/>
    <property type="match status" value="1"/>
</dbReference>
<feature type="transmembrane region" description="Helical" evidence="1">
    <location>
        <begin position="59"/>
        <end position="77"/>
    </location>
</feature>
<accession>A0A1K2I198</accession>
<sequence length="176" mass="18235">MSTLHSSQAPAGRRPTNPLTRFGAKRLAAAVLAIVCAAFVLEASSYPYMDWLGPGSGFFPMWVGSLCLLAALGMLIFGSSPAGNPPLPTDGEADLAEDRTLARMRIGGTIVILVLTGFALQPIGFNIAAAAMITALLLLYGTRPVIAVLAGLVGAPAVFFLFAALHVRLPVGPLGF</sequence>
<evidence type="ECO:0000313" key="4">
    <source>
        <dbReference type="Proteomes" id="UP000183447"/>
    </source>
</evidence>
<protein>
    <submittedName>
        <fullName evidence="3">Tripartite tricarboxylate transporter TctB family protein</fullName>
    </submittedName>
</protein>
<evidence type="ECO:0000313" key="3">
    <source>
        <dbReference type="EMBL" id="SFZ86031.1"/>
    </source>
</evidence>
<feature type="domain" description="DUF1468" evidence="2">
    <location>
        <begin position="27"/>
        <end position="170"/>
    </location>
</feature>
<keyword evidence="1" id="KW-0472">Membrane</keyword>
<keyword evidence="1" id="KW-0812">Transmembrane</keyword>
<evidence type="ECO:0000256" key="1">
    <source>
        <dbReference type="SAM" id="Phobius"/>
    </source>
</evidence>
<reference evidence="3 4" key="1">
    <citation type="submission" date="2016-11" db="EMBL/GenBank/DDBJ databases">
        <authorList>
            <person name="Jaros S."/>
            <person name="Januszkiewicz K."/>
            <person name="Wedrychowicz H."/>
        </authorList>
    </citation>
    <scope>NUCLEOTIDE SEQUENCE [LARGE SCALE GENOMIC DNA]</scope>
    <source>
        <strain evidence="3 4">ATCC 23634</strain>
    </source>
</reference>
<keyword evidence="4" id="KW-1185">Reference proteome</keyword>
<dbReference type="InterPro" id="IPR009936">
    <property type="entry name" value="DUF1468"/>
</dbReference>
<feature type="transmembrane region" description="Helical" evidence="1">
    <location>
        <begin position="110"/>
        <end position="139"/>
    </location>
</feature>
<dbReference type="Proteomes" id="UP000183447">
    <property type="component" value="Unassembled WGS sequence"/>
</dbReference>
<organism evidence="3 4">
    <name type="scientific">Devosia enhydra</name>
    <dbReference type="NCBI Taxonomy" id="665118"/>
    <lineage>
        <taxon>Bacteria</taxon>
        <taxon>Pseudomonadati</taxon>
        <taxon>Pseudomonadota</taxon>
        <taxon>Alphaproteobacteria</taxon>
        <taxon>Hyphomicrobiales</taxon>
        <taxon>Devosiaceae</taxon>
        <taxon>Devosia</taxon>
    </lineage>
</organism>
<dbReference type="OrthoDB" id="8687078at2"/>